<dbReference type="GO" id="GO:0016757">
    <property type="term" value="F:glycosyltransferase activity"/>
    <property type="evidence" value="ECO:0007669"/>
    <property type="project" value="UniProtKB-KW"/>
</dbReference>
<protein>
    <submittedName>
        <fullName evidence="8">Uncharacterized protein</fullName>
    </submittedName>
</protein>
<feature type="transmembrane region" description="Helical" evidence="7">
    <location>
        <begin position="801"/>
        <end position="821"/>
    </location>
</feature>
<dbReference type="EMBL" id="RDQH01000339">
    <property type="protein sequence ID" value="RXH79288.1"/>
    <property type="molecule type" value="Genomic_DNA"/>
</dbReference>
<evidence type="ECO:0000313" key="8">
    <source>
        <dbReference type="EMBL" id="RXH79288.1"/>
    </source>
</evidence>
<evidence type="ECO:0000313" key="9">
    <source>
        <dbReference type="Proteomes" id="UP000290289"/>
    </source>
</evidence>
<keyword evidence="3" id="KW-0808">Transferase</keyword>
<evidence type="ECO:0000256" key="4">
    <source>
        <dbReference type="ARBA" id="ARBA00023136"/>
    </source>
</evidence>
<dbReference type="InterPro" id="IPR044174">
    <property type="entry name" value="BC10-like"/>
</dbReference>
<name>A0A498I6C2_MALDO</name>
<dbReference type="Proteomes" id="UP000290289">
    <property type="component" value="Chromosome 13"/>
</dbReference>
<organism evidence="8 9">
    <name type="scientific">Malus domestica</name>
    <name type="common">Apple</name>
    <name type="synonym">Pyrus malus</name>
    <dbReference type="NCBI Taxonomy" id="3750"/>
    <lineage>
        <taxon>Eukaryota</taxon>
        <taxon>Viridiplantae</taxon>
        <taxon>Streptophyta</taxon>
        <taxon>Embryophyta</taxon>
        <taxon>Tracheophyta</taxon>
        <taxon>Spermatophyta</taxon>
        <taxon>Magnoliopsida</taxon>
        <taxon>eudicotyledons</taxon>
        <taxon>Gunneridae</taxon>
        <taxon>Pentapetalae</taxon>
        <taxon>rosids</taxon>
        <taxon>fabids</taxon>
        <taxon>Rosales</taxon>
        <taxon>Rosaceae</taxon>
        <taxon>Amygdaloideae</taxon>
        <taxon>Maleae</taxon>
        <taxon>Malus</taxon>
    </lineage>
</organism>
<keyword evidence="7" id="KW-1133">Transmembrane helix</keyword>
<evidence type="ECO:0000256" key="7">
    <source>
        <dbReference type="SAM" id="Phobius"/>
    </source>
</evidence>
<keyword evidence="4 7" id="KW-0472">Membrane</keyword>
<comment type="caution">
    <text evidence="8">The sequence shown here is derived from an EMBL/GenBank/DDBJ whole genome shotgun (WGS) entry which is preliminary data.</text>
</comment>
<sequence>MKGPNPNPSNFFSKLFNVQLHLLNLLFYFLVFGGGLTLGMVLSFYMKDFSFSLQLAQFSFFSTSTSASNPHNLMPNVKAVEPNTSHRPPHVGLKEYLKPPEVFHDMDEVELLWRASMSPRISEYPFPRVPKVAFLFLVKGPVLLAPLWEKFFKGHKGLYSIYVHSNPSYNGSHPESPVFHGRRIPSQEVEWGNVNMIEAERRLLANALLDISNQRFILLSESCIPLHNFSTVYNYLVRSNETFVGVYDDPSSVGRGRYNSHMYPQISLSQWRKGSQWFEIDRSLAIEVVSDKKYFPVFQTYCRGSCYADEHYLPTYVNINFAQKNSNRSLTWVDWSRGGPHPAKFTRTDVTVKALNSLRNRTACIYNGRVSNVCFLFARKFGPGTLDRLLSFLLSLCNMKAQDPKSPSFFPISFNLQRHLLNYLSYFLLFVFGLTLGVVLSNLRDHSFGSLQFAQIPFSPVSPPPPFNISETLKPNGTSPTTSVVGTNTSVSSSPPRIGLKDYLKPPKAFHDMNNAELLWRASMTPRIPEYPFCLVPKVAFMFLTRGPVVLAPLWEKFFAGHHGLYSIYVHSSPSYNHSSYTETPVFRGRRIPSQEVEWGTVSLIEAERLLLANALLDISNQRFVLLSDACIPLYNFSTVYSYLINSTQTFVEVYDNPNGDGRGRYGLSDYPGITIDQWRKGSQWFQADRDLALEFVSDRKYFPVFMKCKGYCFSDEHYLPTFVSMKFGAKNANRTLTWVDWEKGGPHPTEYATKNRTAELLSGLRNGFGRKCEYNGRSTDAQDPNSPIFFPKSFNLQRHLLNLLSYFLLFLFGVTLGVLLSNLNDFSFGRLQFAQLPFSPISPPPPSNISRTRMPNATSPTTSVSSSPPRTGLKDYLKPPKAFHDMNNAELLWRASITPRIPEYPFHFVPKVAFMFLTKGPVVLAPLWEKFFAGHQGLYSIYVHSSPSYNHSLYTETPVFGGRRIPSQEVEWGKVSLIAAERLLLANALLDVSNQRFVLLSESCIPLYNFTTVYSYLMNSTQTFVEVFDDPSGVGRGRYELSDYLGITIDQWRKGSQWFQADRDLALEFVSDRIYFPVFMKCKGYCFADEHYLPTFVYIKFGAKNANRTLTWVDWEKGGPHPTEYASENVTAVLLSGLRNGFGRKCEYNGRTTDVCFLFARKFPPTALDNLLKQTSHIVGFTDYLKPPKAFPVNVEELLWRASMSPRIRGHPFHLVPKEVEWGKVSLIEAVSRLLANALLDISNQHFVLLSETCIPLYNFSTVYSYLINSTRTFVEVFDDPSSVRYYLSNHTRITVDQWRKGWAWFAIDREVAIESISDRKYFPEFLKCKGYCFPDEHYLPTFVHLKFAARNANRTLTWVDWSKGGPHPMEYRSPNVTAALLSSLRSGYGRKCEYNGRSTDVCFLFARKFMPDTLDNLLRLAPQIMYFSI</sequence>
<comment type="subcellular location">
    <subcellularLocation>
        <location evidence="1">Membrane</location>
        <topology evidence="1">Single-pass type II membrane protein</topology>
    </subcellularLocation>
</comment>
<keyword evidence="7" id="KW-0812">Transmembrane</keyword>
<keyword evidence="2" id="KW-0328">Glycosyltransferase</keyword>
<dbReference type="InterPro" id="IPR003406">
    <property type="entry name" value="Glyco_trans_14"/>
</dbReference>
<keyword evidence="5" id="KW-0325">Glycoprotein</keyword>
<evidence type="ECO:0000256" key="2">
    <source>
        <dbReference type="ARBA" id="ARBA00022676"/>
    </source>
</evidence>
<feature type="region of interest" description="Disordered" evidence="6">
    <location>
        <begin position="845"/>
        <end position="872"/>
    </location>
</feature>
<evidence type="ECO:0000256" key="5">
    <source>
        <dbReference type="ARBA" id="ARBA00023180"/>
    </source>
</evidence>
<feature type="compositionally biased region" description="Low complexity" evidence="6">
    <location>
        <begin position="859"/>
        <end position="870"/>
    </location>
</feature>
<dbReference type="GO" id="GO:0016020">
    <property type="term" value="C:membrane"/>
    <property type="evidence" value="ECO:0007669"/>
    <property type="project" value="UniProtKB-SubCell"/>
</dbReference>
<dbReference type="Pfam" id="PF02485">
    <property type="entry name" value="Branch"/>
    <property type="match status" value="4"/>
</dbReference>
<feature type="transmembrane region" description="Helical" evidence="7">
    <location>
        <begin position="423"/>
        <end position="443"/>
    </location>
</feature>
<keyword evidence="9" id="KW-1185">Reference proteome</keyword>
<reference evidence="8 9" key="1">
    <citation type="submission" date="2018-10" db="EMBL/GenBank/DDBJ databases">
        <title>A high-quality apple genome assembly.</title>
        <authorList>
            <person name="Hu J."/>
        </authorList>
    </citation>
    <scope>NUCLEOTIDE SEQUENCE [LARGE SCALE GENOMIC DNA]</scope>
    <source>
        <strain evidence="9">cv. HFTH1</strain>
        <tissue evidence="8">Young leaf</tissue>
    </source>
</reference>
<feature type="transmembrane region" description="Helical" evidence="7">
    <location>
        <begin position="20"/>
        <end position="45"/>
    </location>
</feature>
<evidence type="ECO:0000256" key="6">
    <source>
        <dbReference type="SAM" id="MobiDB-lite"/>
    </source>
</evidence>
<proteinExistence type="predicted"/>
<dbReference type="PANTHER" id="PTHR31042:SF111">
    <property type="entry name" value="CORE-2_I-BRANCHING BETA-1,6-N-ACETYLGLUCOSAMINYLTRANSFERASE FAMILY PROTEIN"/>
    <property type="match status" value="1"/>
</dbReference>
<evidence type="ECO:0000256" key="1">
    <source>
        <dbReference type="ARBA" id="ARBA00004606"/>
    </source>
</evidence>
<gene>
    <name evidence="8" type="ORF">DVH24_040435</name>
</gene>
<dbReference type="PANTHER" id="PTHR31042">
    <property type="entry name" value="CORE-2/I-BRANCHING BETA-1,6-N-ACETYLGLUCOSAMINYLTRANSFERASE FAMILY PROTEIN-RELATED"/>
    <property type="match status" value="1"/>
</dbReference>
<accession>A0A498I6C2</accession>
<evidence type="ECO:0000256" key="3">
    <source>
        <dbReference type="ARBA" id="ARBA00022679"/>
    </source>
</evidence>